<organism evidence="1">
    <name type="scientific">Guillardia theta (strain CCMP2712)</name>
    <name type="common">Cryptophyte</name>
    <dbReference type="NCBI Taxonomy" id="905079"/>
    <lineage>
        <taxon>Eukaryota</taxon>
        <taxon>Cryptophyceae</taxon>
        <taxon>Pyrenomonadales</taxon>
        <taxon>Geminigeraceae</taxon>
        <taxon>Guillardia</taxon>
    </lineage>
</organism>
<dbReference type="PaxDb" id="55529-EKX38698"/>
<reference evidence="2" key="3">
    <citation type="submission" date="2015-06" db="UniProtKB">
        <authorList>
            <consortium name="EnsemblProtists"/>
        </authorList>
    </citation>
    <scope>IDENTIFICATION</scope>
</reference>
<name>L1IR12_GUITC</name>
<dbReference type="KEGG" id="gtt:GUITHDRAFT_154659"/>
<dbReference type="EMBL" id="JH993046">
    <property type="protein sequence ID" value="EKX38698.1"/>
    <property type="molecule type" value="Genomic_DNA"/>
</dbReference>
<keyword evidence="3" id="KW-1185">Reference proteome</keyword>
<evidence type="ECO:0000313" key="3">
    <source>
        <dbReference type="Proteomes" id="UP000011087"/>
    </source>
</evidence>
<dbReference type="AlphaFoldDB" id="L1IR12"/>
<accession>L1IR12</accession>
<dbReference type="Proteomes" id="UP000011087">
    <property type="component" value="Unassembled WGS sequence"/>
</dbReference>
<protein>
    <submittedName>
        <fullName evidence="1 2">Uncharacterized protein</fullName>
    </submittedName>
</protein>
<reference evidence="3" key="2">
    <citation type="submission" date="2012-11" db="EMBL/GenBank/DDBJ databases">
        <authorList>
            <person name="Kuo A."/>
            <person name="Curtis B.A."/>
            <person name="Tanifuji G."/>
            <person name="Burki F."/>
            <person name="Gruber A."/>
            <person name="Irimia M."/>
            <person name="Maruyama S."/>
            <person name="Arias M.C."/>
            <person name="Ball S.G."/>
            <person name="Gile G.H."/>
            <person name="Hirakawa Y."/>
            <person name="Hopkins J.F."/>
            <person name="Rensing S.A."/>
            <person name="Schmutz J."/>
            <person name="Symeonidi A."/>
            <person name="Elias M."/>
            <person name="Eveleigh R.J."/>
            <person name="Herman E.K."/>
            <person name="Klute M.J."/>
            <person name="Nakayama T."/>
            <person name="Obornik M."/>
            <person name="Reyes-Prieto A."/>
            <person name="Armbrust E.V."/>
            <person name="Aves S.J."/>
            <person name="Beiko R.G."/>
            <person name="Coutinho P."/>
            <person name="Dacks J.B."/>
            <person name="Durnford D.G."/>
            <person name="Fast N.M."/>
            <person name="Green B.R."/>
            <person name="Grisdale C."/>
            <person name="Hempe F."/>
            <person name="Henrissat B."/>
            <person name="Hoppner M.P."/>
            <person name="Ishida K.-I."/>
            <person name="Kim E."/>
            <person name="Koreny L."/>
            <person name="Kroth P.G."/>
            <person name="Liu Y."/>
            <person name="Malik S.-B."/>
            <person name="Maier U.G."/>
            <person name="McRose D."/>
            <person name="Mock T."/>
            <person name="Neilson J.A."/>
            <person name="Onodera N.T."/>
            <person name="Poole A.M."/>
            <person name="Pritham E.J."/>
            <person name="Richards T.A."/>
            <person name="Rocap G."/>
            <person name="Roy S.W."/>
            <person name="Sarai C."/>
            <person name="Schaack S."/>
            <person name="Shirato S."/>
            <person name="Slamovits C.H."/>
            <person name="Spencer D.F."/>
            <person name="Suzuki S."/>
            <person name="Worden A.Z."/>
            <person name="Zauner S."/>
            <person name="Barry K."/>
            <person name="Bell C."/>
            <person name="Bharti A.K."/>
            <person name="Crow J.A."/>
            <person name="Grimwood J."/>
            <person name="Kramer R."/>
            <person name="Lindquist E."/>
            <person name="Lucas S."/>
            <person name="Salamov A."/>
            <person name="McFadden G.I."/>
            <person name="Lane C.E."/>
            <person name="Keeling P.J."/>
            <person name="Gray M.W."/>
            <person name="Grigoriev I.V."/>
            <person name="Archibald J.M."/>
        </authorList>
    </citation>
    <scope>NUCLEOTIDE SEQUENCE</scope>
    <source>
        <strain evidence="3">CCMP2712</strain>
    </source>
</reference>
<proteinExistence type="predicted"/>
<dbReference type="EnsemblProtists" id="EKX38698">
    <property type="protein sequence ID" value="EKX38698"/>
    <property type="gene ID" value="GUITHDRAFT_154659"/>
</dbReference>
<evidence type="ECO:0000313" key="2">
    <source>
        <dbReference type="EnsemblProtists" id="EKX38698"/>
    </source>
</evidence>
<dbReference type="RefSeq" id="XP_005825678.1">
    <property type="nucleotide sequence ID" value="XM_005825621.1"/>
</dbReference>
<dbReference type="HOGENOM" id="CLU_2032711_0_0_1"/>
<reference evidence="1 3" key="1">
    <citation type="journal article" date="2012" name="Nature">
        <title>Algal genomes reveal evolutionary mosaicism and the fate of nucleomorphs.</title>
        <authorList>
            <consortium name="DOE Joint Genome Institute"/>
            <person name="Curtis B.A."/>
            <person name="Tanifuji G."/>
            <person name="Burki F."/>
            <person name="Gruber A."/>
            <person name="Irimia M."/>
            <person name="Maruyama S."/>
            <person name="Arias M.C."/>
            <person name="Ball S.G."/>
            <person name="Gile G.H."/>
            <person name="Hirakawa Y."/>
            <person name="Hopkins J.F."/>
            <person name="Kuo A."/>
            <person name="Rensing S.A."/>
            <person name="Schmutz J."/>
            <person name="Symeonidi A."/>
            <person name="Elias M."/>
            <person name="Eveleigh R.J."/>
            <person name="Herman E.K."/>
            <person name="Klute M.J."/>
            <person name="Nakayama T."/>
            <person name="Obornik M."/>
            <person name="Reyes-Prieto A."/>
            <person name="Armbrust E.V."/>
            <person name="Aves S.J."/>
            <person name="Beiko R.G."/>
            <person name="Coutinho P."/>
            <person name="Dacks J.B."/>
            <person name="Durnford D.G."/>
            <person name="Fast N.M."/>
            <person name="Green B.R."/>
            <person name="Grisdale C.J."/>
            <person name="Hempel F."/>
            <person name="Henrissat B."/>
            <person name="Hoppner M.P."/>
            <person name="Ishida K."/>
            <person name="Kim E."/>
            <person name="Koreny L."/>
            <person name="Kroth P.G."/>
            <person name="Liu Y."/>
            <person name="Malik S.B."/>
            <person name="Maier U.G."/>
            <person name="McRose D."/>
            <person name="Mock T."/>
            <person name="Neilson J.A."/>
            <person name="Onodera N.T."/>
            <person name="Poole A.M."/>
            <person name="Pritham E.J."/>
            <person name="Richards T.A."/>
            <person name="Rocap G."/>
            <person name="Roy S.W."/>
            <person name="Sarai C."/>
            <person name="Schaack S."/>
            <person name="Shirato S."/>
            <person name="Slamovits C.H."/>
            <person name="Spencer D.F."/>
            <person name="Suzuki S."/>
            <person name="Worden A.Z."/>
            <person name="Zauner S."/>
            <person name="Barry K."/>
            <person name="Bell C."/>
            <person name="Bharti A.K."/>
            <person name="Crow J.A."/>
            <person name="Grimwood J."/>
            <person name="Kramer R."/>
            <person name="Lindquist E."/>
            <person name="Lucas S."/>
            <person name="Salamov A."/>
            <person name="McFadden G.I."/>
            <person name="Lane C.E."/>
            <person name="Keeling P.J."/>
            <person name="Gray M.W."/>
            <person name="Grigoriev I.V."/>
            <person name="Archibald J.M."/>
        </authorList>
    </citation>
    <scope>NUCLEOTIDE SEQUENCE</scope>
    <source>
        <strain evidence="1 3">CCMP2712</strain>
    </source>
</reference>
<dbReference type="GeneID" id="17295415"/>
<evidence type="ECO:0000313" key="1">
    <source>
        <dbReference type="EMBL" id="EKX38698.1"/>
    </source>
</evidence>
<gene>
    <name evidence="1" type="ORF">GUITHDRAFT_154659</name>
</gene>
<feature type="non-terminal residue" evidence="1">
    <location>
        <position position="122"/>
    </location>
</feature>
<sequence>MQDLVQESGKKELHIISASTNAEEEVARLAWYFFKATTRLSSDNEDILPQEDSEDIKLSVFTTFADLFPEVVGDNGAGAKNKRMRLHFNKVGYQIYGKEQSRRVPAVRAKPGNPGYGFRRAR</sequence>